<evidence type="ECO:0000313" key="2">
    <source>
        <dbReference type="Proteomes" id="UP001165042"/>
    </source>
</evidence>
<protein>
    <recommendedName>
        <fullName evidence="3">Homeodomain-like domain-containing protein</fullName>
    </recommendedName>
</protein>
<sequence>MDEMDLPGHRGAITDLRPHCDCGWAADRHFRTSGEAIEHWFRAHALPEVESQPPSWLLVKSDVLREQVEELIRTRPEVALKLLREVESWHRPLTQRAVAAARTSGASWTDVGQALGVTRQAAHERFRELG</sequence>
<dbReference type="AlphaFoldDB" id="A0A9W6VDC3"/>
<reference evidence="1" key="1">
    <citation type="submission" date="2023-02" db="EMBL/GenBank/DDBJ databases">
        <title>Actinokineospora globicatena NBRC 15670.</title>
        <authorList>
            <person name="Ichikawa N."/>
            <person name="Sato H."/>
            <person name="Tonouchi N."/>
        </authorList>
    </citation>
    <scope>NUCLEOTIDE SEQUENCE</scope>
    <source>
        <strain evidence="1">NBRC 15670</strain>
    </source>
</reference>
<keyword evidence="2" id="KW-1185">Reference proteome</keyword>
<name>A0A9W6VDC3_9PSEU</name>
<dbReference type="Proteomes" id="UP001165042">
    <property type="component" value="Unassembled WGS sequence"/>
</dbReference>
<evidence type="ECO:0000313" key="1">
    <source>
        <dbReference type="EMBL" id="GLW94833.1"/>
    </source>
</evidence>
<proteinExistence type="predicted"/>
<organism evidence="1 2">
    <name type="scientific">Actinokineospora globicatena</name>
    <dbReference type="NCBI Taxonomy" id="103729"/>
    <lineage>
        <taxon>Bacteria</taxon>
        <taxon>Bacillati</taxon>
        <taxon>Actinomycetota</taxon>
        <taxon>Actinomycetes</taxon>
        <taxon>Pseudonocardiales</taxon>
        <taxon>Pseudonocardiaceae</taxon>
        <taxon>Actinokineospora</taxon>
    </lineage>
</organism>
<gene>
    <name evidence="1" type="ORF">Aglo03_56490</name>
</gene>
<evidence type="ECO:0008006" key="3">
    <source>
        <dbReference type="Google" id="ProtNLM"/>
    </source>
</evidence>
<dbReference type="RefSeq" id="WP_432705086.1">
    <property type="nucleotide sequence ID" value="NZ_BSSD01000010.1"/>
</dbReference>
<accession>A0A9W6VDC3</accession>
<dbReference type="EMBL" id="BSSD01000010">
    <property type="protein sequence ID" value="GLW94833.1"/>
    <property type="molecule type" value="Genomic_DNA"/>
</dbReference>
<comment type="caution">
    <text evidence="1">The sequence shown here is derived from an EMBL/GenBank/DDBJ whole genome shotgun (WGS) entry which is preliminary data.</text>
</comment>